<name>A0A8J2S098_9CRUS</name>
<dbReference type="EC" id="2.7.1.14" evidence="10"/>
<dbReference type="PANTHER" id="PTHR10196:SF67">
    <property type="entry name" value="SEDOHEPTULOKINASE"/>
    <property type="match status" value="1"/>
</dbReference>
<dbReference type="SUPFAM" id="SSF53067">
    <property type="entry name" value="Actin-like ATPase domain"/>
    <property type="match status" value="1"/>
</dbReference>
<evidence type="ECO:0000256" key="3">
    <source>
        <dbReference type="ARBA" id="ARBA00022490"/>
    </source>
</evidence>
<evidence type="ECO:0000256" key="7">
    <source>
        <dbReference type="ARBA" id="ARBA00022840"/>
    </source>
</evidence>
<dbReference type="InterPro" id="IPR018484">
    <property type="entry name" value="FGGY_N"/>
</dbReference>
<keyword evidence="6" id="KW-0418">Kinase</keyword>
<dbReference type="CDD" id="cd07777">
    <property type="entry name" value="ASKHA_NBD_FGGY_SHK"/>
    <property type="match status" value="1"/>
</dbReference>
<evidence type="ECO:0000256" key="2">
    <source>
        <dbReference type="ARBA" id="ARBA00009156"/>
    </source>
</evidence>
<evidence type="ECO:0000256" key="6">
    <source>
        <dbReference type="ARBA" id="ARBA00022777"/>
    </source>
</evidence>
<dbReference type="GO" id="GO:0006163">
    <property type="term" value="P:purine nucleotide metabolic process"/>
    <property type="evidence" value="ECO:0007669"/>
    <property type="project" value="UniProtKB-ARBA"/>
</dbReference>
<dbReference type="FunFam" id="3.30.420.40:FF:000132">
    <property type="entry name" value="Sedoheptulokinase"/>
    <property type="match status" value="1"/>
</dbReference>
<evidence type="ECO:0000259" key="13">
    <source>
        <dbReference type="Pfam" id="PF00370"/>
    </source>
</evidence>
<protein>
    <recommendedName>
        <fullName evidence="11">Sedoheptulokinase</fullName>
        <ecNumber evidence="10">2.7.1.14</ecNumber>
    </recommendedName>
    <alternativeName>
        <fullName evidence="12">Carbohydrate kinase-like protein</fullName>
    </alternativeName>
</protein>
<dbReference type="InterPro" id="IPR043129">
    <property type="entry name" value="ATPase_NBD"/>
</dbReference>
<evidence type="ECO:0000256" key="4">
    <source>
        <dbReference type="ARBA" id="ARBA00022679"/>
    </source>
</evidence>
<dbReference type="PANTHER" id="PTHR10196">
    <property type="entry name" value="SUGAR KINASE"/>
    <property type="match status" value="1"/>
</dbReference>
<reference evidence="14" key="1">
    <citation type="submission" date="2021-11" db="EMBL/GenBank/DDBJ databases">
        <authorList>
            <person name="Schell T."/>
        </authorList>
    </citation>
    <scope>NUCLEOTIDE SEQUENCE</scope>
    <source>
        <strain evidence="14">M5</strain>
    </source>
</reference>
<comment type="catalytic activity">
    <reaction evidence="8">
        <text>sedoheptulose + ATP = D-sedoheptulose 7-phosphate + ADP + H(+)</text>
        <dbReference type="Rhea" id="RHEA:23844"/>
        <dbReference type="ChEBI" id="CHEBI:15378"/>
        <dbReference type="ChEBI" id="CHEBI:16802"/>
        <dbReference type="ChEBI" id="CHEBI:30616"/>
        <dbReference type="ChEBI" id="CHEBI:57483"/>
        <dbReference type="ChEBI" id="CHEBI:456216"/>
        <dbReference type="EC" id="2.7.1.14"/>
    </reaction>
</comment>
<dbReference type="Proteomes" id="UP000789390">
    <property type="component" value="Unassembled WGS sequence"/>
</dbReference>
<comment type="similarity">
    <text evidence="2">Belongs to the FGGY kinase family.</text>
</comment>
<evidence type="ECO:0000313" key="15">
    <source>
        <dbReference type="Proteomes" id="UP000789390"/>
    </source>
</evidence>
<dbReference type="FunFam" id="3.30.420.40:FF:000111">
    <property type="entry name" value="Sedoheptulokinase"/>
    <property type="match status" value="1"/>
</dbReference>
<dbReference type="AlphaFoldDB" id="A0A8J2S098"/>
<dbReference type="GO" id="GO:1901701">
    <property type="term" value="P:cellular response to oxygen-containing compound"/>
    <property type="evidence" value="ECO:0007669"/>
    <property type="project" value="UniProtKB-ARBA"/>
</dbReference>
<organism evidence="14 15">
    <name type="scientific">Daphnia galeata</name>
    <dbReference type="NCBI Taxonomy" id="27404"/>
    <lineage>
        <taxon>Eukaryota</taxon>
        <taxon>Metazoa</taxon>
        <taxon>Ecdysozoa</taxon>
        <taxon>Arthropoda</taxon>
        <taxon>Crustacea</taxon>
        <taxon>Branchiopoda</taxon>
        <taxon>Diplostraca</taxon>
        <taxon>Cladocera</taxon>
        <taxon>Anomopoda</taxon>
        <taxon>Daphniidae</taxon>
        <taxon>Daphnia</taxon>
    </lineage>
</organism>
<proteinExistence type="inferred from homology"/>
<keyword evidence="15" id="KW-1185">Reference proteome</keyword>
<dbReference type="GO" id="GO:0046496">
    <property type="term" value="P:nicotinamide nucleotide metabolic process"/>
    <property type="evidence" value="ECO:0007669"/>
    <property type="project" value="UniProtKB-ARBA"/>
</dbReference>
<dbReference type="GO" id="GO:0006071">
    <property type="term" value="P:glycerol metabolic process"/>
    <property type="evidence" value="ECO:0007669"/>
    <property type="project" value="TreeGrafter"/>
</dbReference>
<dbReference type="OrthoDB" id="10264182at2759"/>
<gene>
    <name evidence="14" type="ORF">DGAL_LOCUS13832</name>
</gene>
<evidence type="ECO:0000256" key="8">
    <source>
        <dbReference type="ARBA" id="ARBA00052736"/>
    </source>
</evidence>
<dbReference type="GO" id="GO:0005829">
    <property type="term" value="C:cytosol"/>
    <property type="evidence" value="ECO:0007669"/>
    <property type="project" value="TreeGrafter"/>
</dbReference>
<dbReference type="Pfam" id="PF00370">
    <property type="entry name" value="FGGY_N"/>
    <property type="match status" value="1"/>
</dbReference>
<comment type="function">
    <text evidence="9">Acts as a modulator of macrophage activation through control of glucose metabolism.</text>
</comment>
<comment type="subcellular location">
    <subcellularLocation>
        <location evidence="1">Cytoplasm</location>
    </subcellularLocation>
</comment>
<keyword evidence="7" id="KW-0067">ATP-binding</keyword>
<dbReference type="GO" id="GO:1901135">
    <property type="term" value="P:carbohydrate derivative metabolic process"/>
    <property type="evidence" value="ECO:0007669"/>
    <property type="project" value="UniProtKB-ARBA"/>
</dbReference>
<keyword evidence="4" id="KW-0808">Transferase</keyword>
<evidence type="ECO:0000256" key="12">
    <source>
        <dbReference type="ARBA" id="ARBA00076706"/>
    </source>
</evidence>
<evidence type="ECO:0000256" key="1">
    <source>
        <dbReference type="ARBA" id="ARBA00004496"/>
    </source>
</evidence>
<dbReference type="GO" id="GO:0005524">
    <property type="term" value="F:ATP binding"/>
    <property type="evidence" value="ECO:0007669"/>
    <property type="project" value="UniProtKB-KW"/>
</dbReference>
<keyword evidence="3" id="KW-0963">Cytoplasm</keyword>
<dbReference type="EMBL" id="CAKKLH010000302">
    <property type="protein sequence ID" value="CAH0110269.1"/>
    <property type="molecule type" value="Genomic_DNA"/>
</dbReference>
<evidence type="ECO:0000256" key="5">
    <source>
        <dbReference type="ARBA" id="ARBA00022741"/>
    </source>
</evidence>
<feature type="domain" description="Carbohydrate kinase FGGY N-terminal" evidence="13">
    <location>
        <begin position="8"/>
        <end position="250"/>
    </location>
</feature>
<sequence length="465" mass="50572">MAISANLVLGLDLGTTSVKVSVIDIQSRKVVAKQSKDTQAGEGAEQDVSKIISAVHNCIGRIPRDLLKNVTKIGVCGQMHGVLLWNQETAWNTTSSDRFELGKGPISSLYTWQDSRCSLEFLSEIPKPDSHLRIASGYGCATLLWKLKNEPEELSLYSCAGTIQDFLVSMLCDLESPVMSIQNAASWGYFNTQEKTWNLDILKTVDFPIHLLPKVIDSGSVAGTLSKTWCGIPRGTQVLTALGDMQCSVLSTLANEIACTAVLNISTSAQLSFRMPADFILPDTQSSIEYFPYFDNRYLAVAASLNGGNVMASFVRMLQSWMQDLGFGVPQSLIWDKMLTLVKQSNSTEQAMTIIPTLFGERHLSRLPAAEVSNINSGNISLGNVAKALFEGLITNLHNMMSTTLLEQYGVTQLVGTGSALSRNQPLQQQVAAQYKNIPFKTVQEGDASYGAALAALNTPRSPTN</sequence>
<dbReference type="GO" id="GO:0006091">
    <property type="term" value="P:generation of precursor metabolites and energy"/>
    <property type="evidence" value="ECO:0007669"/>
    <property type="project" value="UniProtKB-ARBA"/>
</dbReference>
<keyword evidence="5" id="KW-0547">Nucleotide-binding</keyword>
<evidence type="ECO:0000256" key="11">
    <source>
        <dbReference type="ARBA" id="ARBA00069425"/>
    </source>
</evidence>
<dbReference type="GO" id="GO:0009617">
    <property type="term" value="P:response to bacterium"/>
    <property type="evidence" value="ECO:0007669"/>
    <property type="project" value="UniProtKB-ARBA"/>
</dbReference>
<evidence type="ECO:0000256" key="10">
    <source>
        <dbReference type="ARBA" id="ARBA00066341"/>
    </source>
</evidence>
<dbReference type="Gene3D" id="3.30.420.40">
    <property type="match status" value="2"/>
</dbReference>
<evidence type="ECO:0000256" key="9">
    <source>
        <dbReference type="ARBA" id="ARBA00057196"/>
    </source>
</evidence>
<dbReference type="GO" id="GO:0050277">
    <property type="term" value="F:sedoheptulokinase activity"/>
    <property type="evidence" value="ECO:0007669"/>
    <property type="project" value="UniProtKB-EC"/>
</dbReference>
<comment type="caution">
    <text evidence="14">The sequence shown here is derived from an EMBL/GenBank/DDBJ whole genome shotgun (WGS) entry which is preliminary data.</text>
</comment>
<dbReference type="GO" id="GO:0071396">
    <property type="term" value="P:cellular response to lipid"/>
    <property type="evidence" value="ECO:0007669"/>
    <property type="project" value="UniProtKB-ARBA"/>
</dbReference>
<evidence type="ECO:0000313" key="14">
    <source>
        <dbReference type="EMBL" id="CAH0110269.1"/>
    </source>
</evidence>
<accession>A0A8J2S098</accession>